<dbReference type="AlphaFoldDB" id="C5T4Z4"/>
<sequence length="153" mass="17257">MTEPTDIELRSWVQSFIEADDGVRTNDERDHMNFARAALEKWGQPAEAGEPEGWITWWPTAPGVHKPVYSHGPNKPSHGPALDSRLRKYPVFTPQPTQAQAGAVPLTVSQIRKWWESDNGMEDCDMCRLTDFLRVVRAVEERHGIKGGQHGAE</sequence>
<protein>
    <submittedName>
        <fullName evidence="1">Uncharacterized protein</fullName>
    </submittedName>
</protein>
<dbReference type="Proteomes" id="UP000003856">
    <property type="component" value="Unassembled WGS sequence"/>
</dbReference>
<gene>
    <name evidence="1" type="ORF">AcdelDRAFT_1974</name>
</gene>
<keyword evidence="2" id="KW-1185">Reference proteome</keyword>
<dbReference type="PATRIC" id="fig|573060.9.peg.3148"/>
<accession>C5T4Z4</accession>
<evidence type="ECO:0000313" key="1">
    <source>
        <dbReference type="EMBL" id="EER60449.1"/>
    </source>
</evidence>
<name>C5T4Z4_ACIDE</name>
<dbReference type="OrthoDB" id="10011603at2"/>
<evidence type="ECO:0000313" key="2">
    <source>
        <dbReference type="Proteomes" id="UP000003856"/>
    </source>
</evidence>
<dbReference type="RefSeq" id="WP_005796014.1">
    <property type="nucleotide sequence ID" value="NZ_ACQT01000055.1"/>
</dbReference>
<comment type="caution">
    <text evidence="1">The sequence shown here is derived from an EMBL/GenBank/DDBJ whole genome shotgun (WGS) entry which is preliminary data.</text>
</comment>
<proteinExistence type="predicted"/>
<reference evidence="1 2" key="1">
    <citation type="submission" date="2009-05" db="EMBL/GenBank/DDBJ databases">
        <title>The draft genome of Acidovorax delafieldii 2AN.</title>
        <authorList>
            <consortium name="US DOE Joint Genome Institute (JGI-PGF)"/>
            <person name="Lucas S."/>
            <person name="Copeland A."/>
            <person name="Lapidus A."/>
            <person name="Glavina del Rio T."/>
            <person name="Tice H."/>
            <person name="Bruce D."/>
            <person name="Goodwin L."/>
            <person name="Pitluck S."/>
            <person name="Larimer F."/>
            <person name="Land M.L."/>
            <person name="Hauser L."/>
            <person name="Shelobolina E.S."/>
            <person name="Picardal F."/>
            <person name="Roden E."/>
            <person name="Emerson D."/>
        </authorList>
    </citation>
    <scope>NUCLEOTIDE SEQUENCE [LARGE SCALE GENOMIC DNA]</scope>
    <source>
        <strain evidence="1 2">2AN</strain>
    </source>
</reference>
<organism evidence="1 2">
    <name type="scientific">Acidovorax delafieldii 2AN</name>
    <dbReference type="NCBI Taxonomy" id="573060"/>
    <lineage>
        <taxon>Bacteria</taxon>
        <taxon>Pseudomonadati</taxon>
        <taxon>Pseudomonadota</taxon>
        <taxon>Betaproteobacteria</taxon>
        <taxon>Burkholderiales</taxon>
        <taxon>Comamonadaceae</taxon>
        <taxon>Acidovorax</taxon>
    </lineage>
</organism>
<dbReference type="EMBL" id="ACQT01000055">
    <property type="protein sequence ID" value="EER60449.1"/>
    <property type="molecule type" value="Genomic_DNA"/>
</dbReference>